<protein>
    <submittedName>
        <fullName evidence="2">Uncharacterized protein</fullName>
    </submittedName>
</protein>
<dbReference type="AlphaFoldDB" id="A0AAQ1KIZ9"/>
<evidence type="ECO:0000313" key="3">
    <source>
        <dbReference type="Proteomes" id="UP000183385"/>
    </source>
</evidence>
<gene>
    <name evidence="2" type="ORF">SAMN05216577_12817</name>
</gene>
<dbReference type="EMBL" id="FOLS01000028">
    <property type="protein sequence ID" value="SFD51953.1"/>
    <property type="molecule type" value="Genomic_DNA"/>
</dbReference>
<keyword evidence="3" id="KW-1185">Reference proteome</keyword>
<reference evidence="2 3" key="1">
    <citation type="submission" date="2016-10" db="EMBL/GenBank/DDBJ databases">
        <authorList>
            <person name="Varghese N."/>
            <person name="Submissions S."/>
        </authorList>
    </citation>
    <scope>NUCLEOTIDE SEQUENCE [LARGE SCALE GENOMIC DNA]</scope>
    <source>
        <strain evidence="2 3">LMG 18378</strain>
    </source>
</reference>
<comment type="caution">
    <text evidence="2">The sequence shown here is derived from an EMBL/GenBank/DDBJ whole genome shotgun (WGS) entry which is preliminary data.</text>
</comment>
<feature type="region of interest" description="Disordered" evidence="1">
    <location>
        <begin position="29"/>
        <end position="64"/>
    </location>
</feature>
<dbReference type="Proteomes" id="UP000183385">
    <property type="component" value="Unassembled WGS sequence"/>
</dbReference>
<organism evidence="2 3">
    <name type="scientific">Pseudomonas citronellolis</name>
    <dbReference type="NCBI Taxonomy" id="53408"/>
    <lineage>
        <taxon>Bacteria</taxon>
        <taxon>Pseudomonadati</taxon>
        <taxon>Pseudomonadota</taxon>
        <taxon>Gammaproteobacteria</taxon>
        <taxon>Pseudomonadales</taxon>
        <taxon>Pseudomonadaceae</taxon>
        <taxon>Pseudomonas</taxon>
    </lineage>
</organism>
<feature type="compositionally biased region" description="Low complexity" evidence="1">
    <location>
        <begin position="34"/>
        <end position="43"/>
    </location>
</feature>
<accession>A0AAQ1KIZ9</accession>
<name>A0AAQ1KIZ9_9PSED</name>
<evidence type="ECO:0000256" key="1">
    <source>
        <dbReference type="SAM" id="MobiDB-lite"/>
    </source>
</evidence>
<evidence type="ECO:0000313" key="2">
    <source>
        <dbReference type="EMBL" id="SFD51953.1"/>
    </source>
</evidence>
<feature type="compositionally biased region" description="Basic and acidic residues" evidence="1">
    <location>
        <begin position="44"/>
        <end position="54"/>
    </location>
</feature>
<proteinExistence type="predicted"/>
<dbReference type="RefSeq" id="WP_074983518.1">
    <property type="nucleotide sequence ID" value="NZ_FOLS01000028.1"/>
</dbReference>
<sequence>MDLNTFGSDLIKHVSRIANSLEAIEMHVKGSKPGASTGTATADKASKSSAKDKPAAQAKPKHDRAEVDKALITLKDQSSKEEAVAVYKAFGYAKMADIQEKDFDGIYDAAVARLEELKAEAEQGEEL</sequence>